<dbReference type="PANTHER" id="PTHR31633">
    <property type="entry name" value="H/ACA RIBONUCLEOPROTEIN COMPLEX NON-CORE SUBUNIT NAF1"/>
    <property type="match status" value="1"/>
</dbReference>
<evidence type="ECO:0000256" key="3">
    <source>
        <dbReference type="ARBA" id="ARBA00021438"/>
    </source>
</evidence>
<dbReference type="GO" id="GO:0000493">
    <property type="term" value="P:box H/ACA snoRNP assembly"/>
    <property type="evidence" value="ECO:0007669"/>
    <property type="project" value="InterPro"/>
</dbReference>
<dbReference type="InterPro" id="IPR038664">
    <property type="entry name" value="Gar1/Naf1_Cbf5-bd_sf"/>
</dbReference>
<keyword evidence="10" id="KW-0687">Ribonucleoprotein</keyword>
<dbReference type="AlphaFoldDB" id="A0A854QBA5"/>
<feature type="region of interest" description="Disordered" evidence="9">
    <location>
        <begin position="429"/>
        <end position="633"/>
    </location>
</feature>
<feature type="compositionally biased region" description="Polar residues" evidence="9">
    <location>
        <begin position="1"/>
        <end position="33"/>
    </location>
</feature>
<dbReference type="GO" id="GO:0005732">
    <property type="term" value="C:sno(s)RNA-containing ribonucleoprotein complex"/>
    <property type="evidence" value="ECO:0007669"/>
    <property type="project" value="InterPro"/>
</dbReference>
<dbReference type="GO" id="GO:0005634">
    <property type="term" value="C:nucleus"/>
    <property type="evidence" value="ECO:0007669"/>
    <property type="project" value="UniProtKB-SubCell"/>
</dbReference>
<evidence type="ECO:0000256" key="8">
    <source>
        <dbReference type="ARBA" id="ARBA00023242"/>
    </source>
</evidence>
<keyword evidence="5" id="KW-0698">rRNA processing</keyword>
<feature type="region of interest" description="Disordered" evidence="9">
    <location>
        <begin position="1"/>
        <end position="41"/>
    </location>
</feature>
<keyword evidence="8" id="KW-0539">Nucleus</keyword>
<dbReference type="Proteomes" id="UP000199727">
    <property type="component" value="Unassembled WGS sequence"/>
</dbReference>
<keyword evidence="7" id="KW-0694">RNA-binding</keyword>
<dbReference type="PANTHER" id="PTHR31633:SF1">
    <property type="entry name" value="H_ACA RIBONUCLEOPROTEIN COMPLEX NON-CORE SUBUNIT NAF1"/>
    <property type="match status" value="1"/>
</dbReference>
<name>A0A854QBA5_CRYNE</name>
<feature type="compositionally biased region" description="Basic and acidic residues" evidence="9">
    <location>
        <begin position="110"/>
        <end position="125"/>
    </location>
</feature>
<feature type="compositionally biased region" description="Basic residues" evidence="9">
    <location>
        <begin position="447"/>
        <end position="456"/>
    </location>
</feature>
<proteinExistence type="inferred from homology"/>
<evidence type="ECO:0000256" key="4">
    <source>
        <dbReference type="ARBA" id="ARBA00022517"/>
    </source>
</evidence>
<feature type="compositionally biased region" description="Low complexity" evidence="9">
    <location>
        <begin position="573"/>
        <end position="587"/>
    </location>
</feature>
<evidence type="ECO:0000313" key="10">
    <source>
        <dbReference type="EMBL" id="OXG20708.1"/>
    </source>
</evidence>
<dbReference type="InterPro" id="IPR007504">
    <property type="entry name" value="H/ACA_rnp_Gar1/Naf1"/>
</dbReference>
<dbReference type="InterPro" id="IPR009000">
    <property type="entry name" value="Transl_B-barrel_sf"/>
</dbReference>
<dbReference type="Gene3D" id="2.40.10.230">
    <property type="entry name" value="Probable tRNA pseudouridine synthase domain"/>
    <property type="match status" value="1"/>
</dbReference>
<dbReference type="Pfam" id="PF04410">
    <property type="entry name" value="Gar1"/>
    <property type="match status" value="1"/>
</dbReference>
<sequence>MSNNPIATPSNGDQGSSSGMPSFPPASSNQSSFKAPPNPNIPQDIAVIMELVANNEVIGALPPVAISAAEKRKQVEENLKNKKQVEEGSSSDSDSSSEFESSSEEESEDEKAADKKPMTAEEHQSLKAQLDAFIGENNGDANVEFEYDSDPESDDSEDYNFSLDKTGFEFMEDDEDIGPADPGPVLSRNEVPLPVVQQPPMIKLPEGERLSLAGDVVSWMPEKRLEAWLEKGREEGGKKGVVNVEKKTDEGSLSGVEESEAKEVEKELAIDPQPESIEDSTGVVAEQQTNNKYAEAETEQVTCAAEGPAKKVSKAEPTFTSAGTVVVRAMQSRPGDFDDGWLEEGSILCWEDGRVMGTVYETFGPLTSPFYTVRLPPPPFPYPTPGSLATGTRLFYPFNPSYRSFVNMIAVRDPRYKGTDASNIYDEEVAEEEMEWSDDEAEAAAKRERKQKKKGNRQSSVSGTPRGGRTSLPSRQHWDHQPNDETMSETGSLYGGGDDNRWEVGSDAGSTASGRGRPMPVSYGDLDDLSGQSTGGRAGGGRGGGRGRGNQGRDRGRGRGGRSSYPLPPRPLQDQSFSNQWQPQQQFVPAYPAYGQSYPPMTQSYPQQPQNASAQHAPYEPHQPSAGMGATAHTYTPRGQQDVPGMYALQLQQQQGMYSPYPQGQYGGASPMYAMQPQGQQGGVAINPRFAAQYQMMVGMAQVQARQQGGQGTPYGYGQQQGQ</sequence>
<comment type="subcellular location">
    <subcellularLocation>
        <location evidence="1">Nucleus</location>
    </subcellularLocation>
</comment>
<dbReference type="GO" id="GO:0006364">
    <property type="term" value="P:rRNA processing"/>
    <property type="evidence" value="ECO:0007669"/>
    <property type="project" value="UniProtKB-KW"/>
</dbReference>
<accession>A0A854QBA5</accession>
<protein>
    <recommendedName>
        <fullName evidence="3">H/ACA ribonucleoprotein complex non-core subunit NAF1</fullName>
    </recommendedName>
</protein>
<feature type="compositionally biased region" description="Polar residues" evidence="9">
    <location>
        <begin position="599"/>
        <end position="614"/>
    </location>
</feature>
<organism evidence="10 11">
    <name type="scientific">Cryptococcus neoformans Tu259-1</name>
    <dbReference type="NCBI Taxonomy" id="1230072"/>
    <lineage>
        <taxon>Eukaryota</taxon>
        <taxon>Fungi</taxon>
        <taxon>Dikarya</taxon>
        <taxon>Basidiomycota</taxon>
        <taxon>Agaricomycotina</taxon>
        <taxon>Tremellomycetes</taxon>
        <taxon>Tremellales</taxon>
        <taxon>Cryptococcaceae</taxon>
        <taxon>Cryptococcus</taxon>
        <taxon>Cryptococcus neoformans species complex</taxon>
    </lineage>
</organism>
<feature type="compositionally biased region" description="Acidic residues" evidence="9">
    <location>
        <begin position="143"/>
        <end position="158"/>
    </location>
</feature>
<feature type="compositionally biased region" description="Acidic residues" evidence="9">
    <location>
        <begin position="95"/>
        <end position="109"/>
    </location>
</feature>
<comment type="caution">
    <text evidence="10">The sequence shown here is derived from an EMBL/GenBank/DDBJ whole genome shotgun (WGS) entry which is preliminary data.</text>
</comment>
<keyword evidence="6" id="KW-0597">Phosphoprotein</keyword>
<evidence type="ECO:0000256" key="9">
    <source>
        <dbReference type="SAM" id="MobiDB-lite"/>
    </source>
</evidence>
<evidence type="ECO:0000313" key="11">
    <source>
        <dbReference type="Proteomes" id="UP000199727"/>
    </source>
</evidence>
<feature type="compositionally biased region" description="Basic and acidic residues" evidence="9">
    <location>
        <begin position="77"/>
        <end position="86"/>
    </location>
</feature>
<evidence type="ECO:0000256" key="6">
    <source>
        <dbReference type="ARBA" id="ARBA00022553"/>
    </source>
</evidence>
<evidence type="ECO:0000256" key="1">
    <source>
        <dbReference type="ARBA" id="ARBA00004123"/>
    </source>
</evidence>
<dbReference type="SUPFAM" id="SSF50447">
    <property type="entry name" value="Translation proteins"/>
    <property type="match status" value="1"/>
</dbReference>
<keyword evidence="4" id="KW-0690">Ribosome biogenesis</keyword>
<dbReference type="EMBL" id="AMKT01000044">
    <property type="protein sequence ID" value="OXG20708.1"/>
    <property type="molecule type" value="Genomic_DNA"/>
</dbReference>
<reference evidence="10 11" key="1">
    <citation type="submission" date="2017-06" db="EMBL/GenBank/DDBJ databases">
        <title>Global population genomics of the pathogenic fungus Cryptococcus neoformans var. grubii.</title>
        <authorList>
            <person name="Cuomo C."/>
            <person name="Litvintseva A."/>
            <person name="Chen Y."/>
            <person name="Young S."/>
            <person name="Zeng Q."/>
            <person name="Chapman S."/>
            <person name="Gujja S."/>
            <person name="Saif S."/>
            <person name="Birren B."/>
        </authorList>
    </citation>
    <scope>NUCLEOTIDE SEQUENCE [LARGE SCALE GENOMIC DNA]</scope>
    <source>
        <strain evidence="10 11">Tu259-1</strain>
    </source>
</reference>
<dbReference type="GO" id="GO:0003723">
    <property type="term" value="F:RNA binding"/>
    <property type="evidence" value="ECO:0007669"/>
    <property type="project" value="UniProtKB-KW"/>
</dbReference>
<dbReference type="GO" id="GO:0001522">
    <property type="term" value="P:pseudouridine synthesis"/>
    <property type="evidence" value="ECO:0007669"/>
    <property type="project" value="InterPro"/>
</dbReference>
<feature type="region of interest" description="Disordered" evidence="9">
    <location>
        <begin position="77"/>
        <end position="161"/>
    </location>
</feature>
<evidence type="ECO:0000256" key="7">
    <source>
        <dbReference type="ARBA" id="ARBA00022884"/>
    </source>
</evidence>
<feature type="compositionally biased region" description="Gly residues" evidence="9">
    <location>
        <begin position="533"/>
        <end position="550"/>
    </location>
</feature>
<dbReference type="OrthoDB" id="21550at2759"/>
<dbReference type="InterPro" id="IPR040309">
    <property type="entry name" value="Naf1"/>
</dbReference>
<gene>
    <name evidence="10" type="ORF">C361_03683</name>
</gene>
<evidence type="ECO:0000256" key="5">
    <source>
        <dbReference type="ARBA" id="ARBA00022552"/>
    </source>
</evidence>
<comment type="similarity">
    <text evidence="2">Belongs to the NAF1 family.</text>
</comment>
<evidence type="ECO:0000256" key="2">
    <source>
        <dbReference type="ARBA" id="ARBA00009801"/>
    </source>
</evidence>
<feature type="compositionally biased region" description="Acidic residues" evidence="9">
    <location>
        <begin position="429"/>
        <end position="442"/>
    </location>
</feature>